<dbReference type="RefSeq" id="WP_204042709.1">
    <property type="nucleotide sequence ID" value="NZ_BOOA01000035.1"/>
</dbReference>
<name>A0A919UQ38_9ACTN</name>
<evidence type="ECO:0000313" key="3">
    <source>
        <dbReference type="Proteomes" id="UP000640052"/>
    </source>
</evidence>
<evidence type="ECO:0000313" key="2">
    <source>
        <dbReference type="EMBL" id="GIH26013.1"/>
    </source>
</evidence>
<dbReference type="EMBL" id="BOOA01000035">
    <property type="protein sequence ID" value="GIH26013.1"/>
    <property type="molecule type" value="Genomic_DNA"/>
</dbReference>
<protein>
    <submittedName>
        <fullName evidence="2">Uncharacterized protein</fullName>
    </submittedName>
</protein>
<evidence type="ECO:0000256" key="1">
    <source>
        <dbReference type="SAM" id="MobiDB-lite"/>
    </source>
</evidence>
<comment type="caution">
    <text evidence="2">The sequence shown here is derived from an EMBL/GenBank/DDBJ whole genome shotgun (WGS) entry which is preliminary data.</text>
</comment>
<keyword evidence="3" id="KW-1185">Reference proteome</keyword>
<proteinExistence type="predicted"/>
<dbReference type="AlphaFoldDB" id="A0A919UQ38"/>
<organism evidence="2 3">
    <name type="scientific">Acrocarpospora phusangensis</name>
    <dbReference type="NCBI Taxonomy" id="1070424"/>
    <lineage>
        <taxon>Bacteria</taxon>
        <taxon>Bacillati</taxon>
        <taxon>Actinomycetota</taxon>
        <taxon>Actinomycetes</taxon>
        <taxon>Streptosporangiales</taxon>
        <taxon>Streptosporangiaceae</taxon>
        <taxon>Acrocarpospora</taxon>
    </lineage>
</organism>
<accession>A0A919UQ38</accession>
<gene>
    <name evidence="2" type="ORF">Aph01nite_43230</name>
</gene>
<dbReference type="Proteomes" id="UP000640052">
    <property type="component" value="Unassembled WGS sequence"/>
</dbReference>
<reference evidence="2" key="1">
    <citation type="submission" date="2021-01" db="EMBL/GenBank/DDBJ databases">
        <title>Whole genome shotgun sequence of Acrocarpospora phusangensis NBRC 108782.</title>
        <authorList>
            <person name="Komaki H."/>
            <person name="Tamura T."/>
        </authorList>
    </citation>
    <scope>NUCLEOTIDE SEQUENCE</scope>
    <source>
        <strain evidence="2">NBRC 108782</strain>
    </source>
</reference>
<feature type="region of interest" description="Disordered" evidence="1">
    <location>
        <begin position="1"/>
        <end position="31"/>
    </location>
</feature>
<feature type="compositionally biased region" description="Basic and acidic residues" evidence="1">
    <location>
        <begin position="1"/>
        <end position="23"/>
    </location>
</feature>
<sequence length="141" mass="16098">MSDERDYWQEYKDEQLMGPPREEPDWDDDYPVDLDEVQTRHEAAMRTESTAIGEDAQFVMWEAVPRLIAELRAARADLGRWQSLARRYEYAITADGSVPPQDAPLVAPEATDPVVNDPSLGKAWQRAVLLPEWTELGLPPF</sequence>